<dbReference type="Pfam" id="PF19279">
    <property type="entry name" value="YegS_C"/>
    <property type="match status" value="1"/>
</dbReference>
<dbReference type="Gene3D" id="2.60.200.40">
    <property type="match status" value="1"/>
</dbReference>
<dbReference type="SUPFAM" id="SSF111331">
    <property type="entry name" value="NAD kinase/diacylglycerol kinase-like"/>
    <property type="match status" value="1"/>
</dbReference>
<dbReference type="InterPro" id="IPR005218">
    <property type="entry name" value="Diacylglycerol/lipid_kinase"/>
</dbReference>
<dbReference type="Proteomes" id="UP000198553">
    <property type="component" value="Unassembled WGS sequence"/>
</dbReference>
<dbReference type="PANTHER" id="PTHR12358">
    <property type="entry name" value="SPHINGOSINE KINASE"/>
    <property type="match status" value="1"/>
</dbReference>
<dbReference type="RefSeq" id="WP_090741690.1">
    <property type="nucleotide sequence ID" value="NZ_FOBW01000002.1"/>
</dbReference>
<keyword evidence="6 12" id="KW-0418">Kinase</keyword>
<keyword evidence="3" id="KW-0444">Lipid biosynthesis</keyword>
<sequence length="305" mass="33735">MYYFIVNLQARNGQCQRVWRTIEDELKALLVPYKVFFTEYSGHAIELSTSIIHEANGDSIIIVVVGGDGTLHEVVNGAVHHSNISIGFIPGGSGNDFSRGFQIPKNPKDALALILEGRFPIDVDTGKICTGKVQSYFINNMGVGFDATICEEVNHSKLKAKLNRLSLGSLVYAIVLIKLLFTYKSSDMRVNIDGLEQSFENVWFITIANQIYFGGGMRISPEASVTDGLLDLTVVQNLSRWKLLFVFITVFWGGHTHFREVKTYTGKSISIYADEKVLVHADGEVIGKAPVKVQVCENSLRVLAG</sequence>
<keyword evidence="9" id="KW-0594">Phospholipid biosynthesis</keyword>
<dbReference type="InterPro" id="IPR017438">
    <property type="entry name" value="ATP-NAD_kinase_N"/>
</dbReference>
<dbReference type="GO" id="GO:0016301">
    <property type="term" value="F:kinase activity"/>
    <property type="evidence" value="ECO:0007669"/>
    <property type="project" value="UniProtKB-KW"/>
</dbReference>
<gene>
    <name evidence="12" type="ORF">SAMN05192533_102452</name>
</gene>
<keyword evidence="8" id="KW-0443">Lipid metabolism</keyword>
<evidence type="ECO:0000256" key="1">
    <source>
        <dbReference type="ARBA" id="ARBA00001946"/>
    </source>
</evidence>
<dbReference type="EMBL" id="FOBW01000002">
    <property type="protein sequence ID" value="SEM39410.1"/>
    <property type="molecule type" value="Genomic_DNA"/>
</dbReference>
<dbReference type="InterPro" id="IPR045540">
    <property type="entry name" value="YegS/DAGK_C"/>
</dbReference>
<evidence type="ECO:0000256" key="3">
    <source>
        <dbReference type="ARBA" id="ARBA00022516"/>
    </source>
</evidence>
<keyword evidence="7" id="KW-0067">ATP-binding</keyword>
<dbReference type="InterPro" id="IPR050187">
    <property type="entry name" value="Lipid_Phosphate_FormReg"/>
</dbReference>
<dbReference type="Pfam" id="PF00781">
    <property type="entry name" value="DAGK_cat"/>
    <property type="match status" value="1"/>
</dbReference>
<organism evidence="12 13">
    <name type="scientific">Mesobacillus persicus</name>
    <dbReference type="NCBI Taxonomy" id="930146"/>
    <lineage>
        <taxon>Bacteria</taxon>
        <taxon>Bacillati</taxon>
        <taxon>Bacillota</taxon>
        <taxon>Bacilli</taxon>
        <taxon>Bacillales</taxon>
        <taxon>Bacillaceae</taxon>
        <taxon>Mesobacillus</taxon>
    </lineage>
</organism>
<dbReference type="SMART" id="SM00046">
    <property type="entry name" value="DAGKc"/>
    <property type="match status" value="1"/>
</dbReference>
<evidence type="ECO:0000256" key="2">
    <source>
        <dbReference type="ARBA" id="ARBA00005983"/>
    </source>
</evidence>
<evidence type="ECO:0000259" key="11">
    <source>
        <dbReference type="PROSITE" id="PS50146"/>
    </source>
</evidence>
<feature type="domain" description="DAGKc" evidence="11">
    <location>
        <begin position="1"/>
        <end position="132"/>
    </location>
</feature>
<dbReference type="PANTHER" id="PTHR12358:SF54">
    <property type="entry name" value="SPHINGOSINE KINASE RELATED PROTEIN"/>
    <property type="match status" value="1"/>
</dbReference>
<evidence type="ECO:0000256" key="6">
    <source>
        <dbReference type="ARBA" id="ARBA00022777"/>
    </source>
</evidence>
<evidence type="ECO:0000256" key="4">
    <source>
        <dbReference type="ARBA" id="ARBA00022679"/>
    </source>
</evidence>
<accession>A0A1H7Y015</accession>
<dbReference type="GO" id="GO:0005524">
    <property type="term" value="F:ATP binding"/>
    <property type="evidence" value="ECO:0007669"/>
    <property type="project" value="UniProtKB-KW"/>
</dbReference>
<dbReference type="Gene3D" id="3.40.50.10330">
    <property type="entry name" value="Probable inorganic polyphosphate/atp-NAD kinase, domain 1"/>
    <property type="match status" value="1"/>
</dbReference>
<keyword evidence="4" id="KW-0808">Transferase</keyword>
<keyword evidence="13" id="KW-1185">Reference proteome</keyword>
<evidence type="ECO:0000313" key="13">
    <source>
        <dbReference type="Proteomes" id="UP000198553"/>
    </source>
</evidence>
<dbReference type="NCBIfam" id="TIGR00147">
    <property type="entry name" value="YegS/Rv2252/BmrU family lipid kinase"/>
    <property type="match status" value="1"/>
</dbReference>
<evidence type="ECO:0000256" key="5">
    <source>
        <dbReference type="ARBA" id="ARBA00022741"/>
    </source>
</evidence>
<dbReference type="STRING" id="930146.SAMN05192533_102452"/>
<evidence type="ECO:0000256" key="8">
    <source>
        <dbReference type="ARBA" id="ARBA00023098"/>
    </source>
</evidence>
<comment type="cofactor">
    <cofactor evidence="1">
        <name>Mg(2+)</name>
        <dbReference type="ChEBI" id="CHEBI:18420"/>
    </cofactor>
</comment>
<keyword evidence="10" id="KW-1208">Phospholipid metabolism</keyword>
<name>A0A1H7Y015_9BACI</name>
<evidence type="ECO:0000256" key="7">
    <source>
        <dbReference type="ARBA" id="ARBA00022840"/>
    </source>
</evidence>
<evidence type="ECO:0000256" key="10">
    <source>
        <dbReference type="ARBA" id="ARBA00023264"/>
    </source>
</evidence>
<dbReference type="GO" id="GO:0008654">
    <property type="term" value="P:phospholipid biosynthetic process"/>
    <property type="evidence" value="ECO:0007669"/>
    <property type="project" value="UniProtKB-KW"/>
</dbReference>
<dbReference type="OrthoDB" id="9786026at2"/>
<dbReference type="InterPro" id="IPR001206">
    <property type="entry name" value="Diacylglycerol_kinase_cat_dom"/>
</dbReference>
<keyword evidence="5" id="KW-0547">Nucleotide-binding</keyword>
<evidence type="ECO:0000313" key="12">
    <source>
        <dbReference type="EMBL" id="SEM39410.1"/>
    </source>
</evidence>
<reference evidence="13" key="1">
    <citation type="submission" date="2016-10" db="EMBL/GenBank/DDBJ databases">
        <authorList>
            <person name="Varghese N."/>
            <person name="Submissions S."/>
        </authorList>
    </citation>
    <scope>NUCLEOTIDE SEQUENCE [LARGE SCALE GENOMIC DNA]</scope>
    <source>
        <strain evidence="13">B48,IBRC-M 10115,DSM 25386,CECT 8001</strain>
    </source>
</reference>
<proteinExistence type="inferred from homology"/>
<protein>
    <submittedName>
        <fullName evidence="12">Lipid kinase, YegS/Rv2252/BmrU family</fullName>
    </submittedName>
</protein>
<evidence type="ECO:0000256" key="9">
    <source>
        <dbReference type="ARBA" id="ARBA00023209"/>
    </source>
</evidence>
<dbReference type="InterPro" id="IPR016064">
    <property type="entry name" value="NAD/diacylglycerol_kinase_sf"/>
</dbReference>
<dbReference type="AlphaFoldDB" id="A0A1H7Y015"/>
<comment type="similarity">
    <text evidence="2">Belongs to the diacylglycerol/lipid kinase family.</text>
</comment>
<dbReference type="PROSITE" id="PS50146">
    <property type="entry name" value="DAGK"/>
    <property type="match status" value="1"/>
</dbReference>